<keyword evidence="1" id="KW-0472">Membrane</keyword>
<feature type="transmembrane region" description="Helical" evidence="1">
    <location>
        <begin position="138"/>
        <end position="157"/>
    </location>
</feature>
<feature type="transmembrane region" description="Helical" evidence="1">
    <location>
        <begin position="45"/>
        <end position="64"/>
    </location>
</feature>
<dbReference type="EMBL" id="PYMB01000011">
    <property type="protein sequence ID" value="PSW10294.1"/>
    <property type="molecule type" value="Genomic_DNA"/>
</dbReference>
<keyword evidence="1" id="KW-0812">Transmembrane</keyword>
<evidence type="ECO:0000313" key="3">
    <source>
        <dbReference type="Proteomes" id="UP000241346"/>
    </source>
</evidence>
<evidence type="ECO:0000313" key="2">
    <source>
        <dbReference type="EMBL" id="PSW10294.1"/>
    </source>
</evidence>
<dbReference type="RefSeq" id="WP_107299708.1">
    <property type="nucleotide sequence ID" value="NZ_PYMB01000011.1"/>
</dbReference>
<feature type="transmembrane region" description="Helical" evidence="1">
    <location>
        <begin position="99"/>
        <end position="118"/>
    </location>
</feature>
<dbReference type="Proteomes" id="UP000241346">
    <property type="component" value="Unassembled WGS sequence"/>
</dbReference>
<proteinExistence type="predicted"/>
<sequence>MSLQIRNLFVAKVAKGAIPINAFFAFLILQPFEPIILLSTMTNELIVQSTVAACLISLLFPIGIRKQMAKHQGEPSVWNEGTFNRVLCRFIPENKYQALPVWMFIAAFFFQLPTYLLLKGLAITEMSGWGYFAFKMTQSWLFCVPFSYLVIIVNISAREGRE</sequence>
<accession>A0A2T3N9Z0</accession>
<keyword evidence="1" id="KW-1133">Transmembrane helix</keyword>
<evidence type="ECO:0000256" key="1">
    <source>
        <dbReference type="SAM" id="Phobius"/>
    </source>
</evidence>
<protein>
    <submittedName>
        <fullName evidence="2">Uncharacterized protein</fullName>
    </submittedName>
</protein>
<gene>
    <name evidence="2" type="ORF">C9J01_18970</name>
</gene>
<comment type="caution">
    <text evidence="2">The sequence shown here is derived from an EMBL/GenBank/DDBJ whole genome shotgun (WGS) entry which is preliminary data.</text>
</comment>
<reference evidence="2 3" key="1">
    <citation type="submission" date="2018-03" db="EMBL/GenBank/DDBJ databases">
        <title>Whole genome sequencing of Histamine producing bacteria.</title>
        <authorList>
            <person name="Butler K."/>
        </authorList>
    </citation>
    <scope>NUCLEOTIDE SEQUENCE [LARGE SCALE GENOMIC DNA]</scope>
    <source>
        <strain evidence="2 3">DSM 19138</strain>
    </source>
</reference>
<name>A0A2T3N9Z0_9GAMM</name>
<organism evidence="2 3">
    <name type="scientific">Photobacterium rosenbergii</name>
    <dbReference type="NCBI Taxonomy" id="294936"/>
    <lineage>
        <taxon>Bacteria</taxon>
        <taxon>Pseudomonadati</taxon>
        <taxon>Pseudomonadota</taxon>
        <taxon>Gammaproteobacteria</taxon>
        <taxon>Vibrionales</taxon>
        <taxon>Vibrionaceae</taxon>
        <taxon>Photobacterium</taxon>
    </lineage>
</organism>
<dbReference type="AlphaFoldDB" id="A0A2T3N9Z0"/>